<name>X1RVB3_9ZZZZ</name>
<comment type="caution">
    <text evidence="2">The sequence shown here is derived from an EMBL/GenBank/DDBJ whole genome shotgun (WGS) entry which is preliminary data.</text>
</comment>
<evidence type="ECO:0000313" key="2">
    <source>
        <dbReference type="EMBL" id="GAI67130.1"/>
    </source>
</evidence>
<dbReference type="EMBL" id="BARW01002077">
    <property type="protein sequence ID" value="GAI67130.1"/>
    <property type="molecule type" value="Genomic_DNA"/>
</dbReference>
<sequence>MKYVIDNHTGKRFYYNSSATWTIAGRKYNTVARIPTKGHISTLHPTKLSPKDFQRLNNKEQSKCP</sequence>
<dbReference type="AlphaFoldDB" id="X1RVB3"/>
<feature type="compositionally biased region" description="Basic and acidic residues" evidence="1">
    <location>
        <begin position="49"/>
        <end position="65"/>
    </location>
</feature>
<accession>X1RVB3</accession>
<protein>
    <submittedName>
        <fullName evidence="2">Uncharacterized protein</fullName>
    </submittedName>
</protein>
<proteinExistence type="predicted"/>
<reference evidence="2" key="1">
    <citation type="journal article" date="2014" name="Front. Microbiol.">
        <title>High frequency of phylogenetically diverse reductive dehalogenase-homologous genes in deep subseafloor sedimentary metagenomes.</title>
        <authorList>
            <person name="Kawai M."/>
            <person name="Futagami T."/>
            <person name="Toyoda A."/>
            <person name="Takaki Y."/>
            <person name="Nishi S."/>
            <person name="Hori S."/>
            <person name="Arai W."/>
            <person name="Tsubouchi T."/>
            <person name="Morono Y."/>
            <person name="Uchiyama I."/>
            <person name="Ito T."/>
            <person name="Fujiyama A."/>
            <person name="Inagaki F."/>
            <person name="Takami H."/>
        </authorList>
    </citation>
    <scope>NUCLEOTIDE SEQUENCE</scope>
    <source>
        <strain evidence="2">Expedition CK06-06</strain>
    </source>
</reference>
<feature type="region of interest" description="Disordered" evidence="1">
    <location>
        <begin position="41"/>
        <end position="65"/>
    </location>
</feature>
<gene>
    <name evidence="2" type="ORF">S12H4_06051</name>
</gene>
<organism evidence="2">
    <name type="scientific">marine sediment metagenome</name>
    <dbReference type="NCBI Taxonomy" id="412755"/>
    <lineage>
        <taxon>unclassified sequences</taxon>
        <taxon>metagenomes</taxon>
        <taxon>ecological metagenomes</taxon>
    </lineage>
</organism>
<evidence type="ECO:0000256" key="1">
    <source>
        <dbReference type="SAM" id="MobiDB-lite"/>
    </source>
</evidence>